<sequence>MSDNYEIYRGKAIEACKQVFLNEYNRSLGIPLPKIEFILPDSSNYKSGEYSIRIGETWQIHLNFGLLPKSYKDFQEEVRVLTRHEVEHFMCCPFDVLTHFRMLKAIIDTYNQNYSRHLIDIIPLSRSLANQAADIIIDTKNFYRHKSATLKSEIAWIKKGGYESFKDLPRHSKLMFLTKEAIWKESLELFEDDDELINEVNSLAEKFEEEGIDNKGLFISKTIDYTHSFFKLFEQDKKEEKQQAESSTDSGKSNEQQNEQPKITPTKDSQENGSQFVFQSPDKIKEALIQFAHEASLEQFGQILSAAGLSSLTEKEKQKIWFDAQNTDIIPIIEQSPKGSNDNYYYPTSWKLGDPLEEMDIMLSFSTSPVIIPGVTTKKWVQNPVYSAGSEKKDTDLLLIIDTSGSMGAITDPKSNLHQAVLSAYGIIKYFESRKNQIALIGFSDRISVNIGWTKDYDYVREELLLNGSGGTSFPIIRIQEIIDSSKNPLVTVIITDGELQNASQTVNYFKEYLTNGNKLFIFLQDRKSTIEHYKTLINYGAKVLKTLTANEMRDAVINDFL</sequence>
<accession>A0ABW5BC93</accession>
<name>A0ABW5BC93_9BACT</name>
<proteinExistence type="predicted"/>
<dbReference type="SUPFAM" id="SSF53300">
    <property type="entry name" value="vWA-like"/>
    <property type="match status" value="1"/>
</dbReference>
<dbReference type="InterPro" id="IPR002035">
    <property type="entry name" value="VWF_A"/>
</dbReference>
<feature type="compositionally biased region" description="Polar residues" evidence="1">
    <location>
        <begin position="244"/>
        <end position="274"/>
    </location>
</feature>
<evidence type="ECO:0000313" key="4">
    <source>
        <dbReference type="Proteomes" id="UP001597414"/>
    </source>
</evidence>
<organism evidence="3 4">
    <name type="scientific">Shivajiella indica</name>
    <dbReference type="NCBI Taxonomy" id="872115"/>
    <lineage>
        <taxon>Bacteria</taxon>
        <taxon>Pseudomonadati</taxon>
        <taxon>Bacteroidota</taxon>
        <taxon>Cytophagia</taxon>
        <taxon>Cytophagales</taxon>
        <taxon>Cyclobacteriaceae</taxon>
        <taxon>Shivajiella</taxon>
    </lineage>
</organism>
<comment type="caution">
    <text evidence="3">The sequence shown here is derived from an EMBL/GenBank/DDBJ whole genome shotgun (WGS) entry which is preliminary data.</text>
</comment>
<dbReference type="SMART" id="SM00327">
    <property type="entry name" value="VWA"/>
    <property type="match status" value="1"/>
</dbReference>
<gene>
    <name evidence="3" type="ORF">ACFSKV_14605</name>
</gene>
<dbReference type="InterPro" id="IPR036465">
    <property type="entry name" value="vWFA_dom_sf"/>
</dbReference>
<dbReference type="EMBL" id="JBHUIV010000020">
    <property type="protein sequence ID" value="MFD2202806.1"/>
    <property type="molecule type" value="Genomic_DNA"/>
</dbReference>
<dbReference type="Proteomes" id="UP001597414">
    <property type="component" value="Unassembled WGS sequence"/>
</dbReference>
<feature type="domain" description="VWFA" evidence="2">
    <location>
        <begin position="394"/>
        <end position="562"/>
    </location>
</feature>
<protein>
    <submittedName>
        <fullName evidence="3">VWA domain-containing protein</fullName>
    </submittedName>
</protein>
<dbReference type="Pfam" id="PF13519">
    <property type="entry name" value="VWA_2"/>
    <property type="match status" value="1"/>
</dbReference>
<feature type="region of interest" description="Disordered" evidence="1">
    <location>
        <begin position="240"/>
        <end position="274"/>
    </location>
</feature>
<dbReference type="CDD" id="cd00198">
    <property type="entry name" value="vWFA"/>
    <property type="match status" value="1"/>
</dbReference>
<dbReference type="RefSeq" id="WP_380804266.1">
    <property type="nucleotide sequence ID" value="NZ_JBHUIV010000020.1"/>
</dbReference>
<evidence type="ECO:0000259" key="2">
    <source>
        <dbReference type="SMART" id="SM00327"/>
    </source>
</evidence>
<evidence type="ECO:0000256" key="1">
    <source>
        <dbReference type="SAM" id="MobiDB-lite"/>
    </source>
</evidence>
<reference evidence="4" key="1">
    <citation type="journal article" date="2019" name="Int. J. Syst. Evol. Microbiol.">
        <title>The Global Catalogue of Microorganisms (GCM) 10K type strain sequencing project: providing services to taxonomists for standard genome sequencing and annotation.</title>
        <authorList>
            <consortium name="The Broad Institute Genomics Platform"/>
            <consortium name="The Broad Institute Genome Sequencing Center for Infectious Disease"/>
            <person name="Wu L."/>
            <person name="Ma J."/>
        </authorList>
    </citation>
    <scope>NUCLEOTIDE SEQUENCE [LARGE SCALE GENOMIC DNA]</scope>
    <source>
        <strain evidence="4">KCTC 19812</strain>
    </source>
</reference>
<evidence type="ECO:0000313" key="3">
    <source>
        <dbReference type="EMBL" id="MFD2202806.1"/>
    </source>
</evidence>
<dbReference type="Gene3D" id="3.40.50.410">
    <property type="entry name" value="von Willebrand factor, type A domain"/>
    <property type="match status" value="1"/>
</dbReference>
<keyword evidence="4" id="KW-1185">Reference proteome</keyword>